<evidence type="ECO:0000313" key="2">
    <source>
        <dbReference type="EMBL" id="GBP90411.1"/>
    </source>
</evidence>
<feature type="region of interest" description="Disordered" evidence="1">
    <location>
        <begin position="35"/>
        <end position="55"/>
    </location>
</feature>
<comment type="caution">
    <text evidence="2">The sequence shown here is derived from an EMBL/GenBank/DDBJ whole genome shotgun (WGS) entry which is preliminary data.</text>
</comment>
<dbReference type="EMBL" id="BGZK01002082">
    <property type="protein sequence ID" value="GBP90411.1"/>
    <property type="molecule type" value="Genomic_DNA"/>
</dbReference>
<sequence length="179" mass="20718">MEVGRPRGQVQRQQVDSEICRMIWTARKMIERLPARQMGGRNSSSSRSKLAKHRQRQKEMAYLGGGFYPKGKDFSNYTRTQIYVVSARNAYGTFKVKSHVHCICIYMRWTSIDVDFDVNARCVPTRTSRNHVLNHVNNYNFASGLNHSADEAQPLTICRFRFEGLHLEAFTLVQRGSER</sequence>
<name>A0A4C1ZNH1_EUMVA</name>
<evidence type="ECO:0000313" key="3">
    <source>
        <dbReference type="Proteomes" id="UP000299102"/>
    </source>
</evidence>
<organism evidence="2 3">
    <name type="scientific">Eumeta variegata</name>
    <name type="common">Bagworm moth</name>
    <name type="synonym">Eumeta japonica</name>
    <dbReference type="NCBI Taxonomy" id="151549"/>
    <lineage>
        <taxon>Eukaryota</taxon>
        <taxon>Metazoa</taxon>
        <taxon>Ecdysozoa</taxon>
        <taxon>Arthropoda</taxon>
        <taxon>Hexapoda</taxon>
        <taxon>Insecta</taxon>
        <taxon>Pterygota</taxon>
        <taxon>Neoptera</taxon>
        <taxon>Endopterygota</taxon>
        <taxon>Lepidoptera</taxon>
        <taxon>Glossata</taxon>
        <taxon>Ditrysia</taxon>
        <taxon>Tineoidea</taxon>
        <taxon>Psychidae</taxon>
        <taxon>Oiketicinae</taxon>
        <taxon>Eumeta</taxon>
    </lineage>
</organism>
<dbReference type="AlphaFoldDB" id="A0A4C1ZNH1"/>
<reference evidence="2 3" key="1">
    <citation type="journal article" date="2019" name="Commun. Biol.">
        <title>The bagworm genome reveals a unique fibroin gene that provides high tensile strength.</title>
        <authorList>
            <person name="Kono N."/>
            <person name="Nakamura H."/>
            <person name="Ohtoshi R."/>
            <person name="Tomita M."/>
            <person name="Numata K."/>
            <person name="Arakawa K."/>
        </authorList>
    </citation>
    <scope>NUCLEOTIDE SEQUENCE [LARGE SCALE GENOMIC DNA]</scope>
</reference>
<evidence type="ECO:0000256" key="1">
    <source>
        <dbReference type="SAM" id="MobiDB-lite"/>
    </source>
</evidence>
<protein>
    <submittedName>
        <fullName evidence="2">Uncharacterized protein</fullName>
    </submittedName>
</protein>
<dbReference type="Proteomes" id="UP000299102">
    <property type="component" value="Unassembled WGS sequence"/>
</dbReference>
<accession>A0A4C1ZNH1</accession>
<keyword evidence="3" id="KW-1185">Reference proteome</keyword>
<gene>
    <name evidence="2" type="ORF">EVAR_68236_1</name>
</gene>
<proteinExistence type="predicted"/>